<dbReference type="PRINTS" id="PR00180">
    <property type="entry name" value="CRETINALDHBP"/>
</dbReference>
<gene>
    <name evidence="2" type="ORF">NTEN_LOCUS9661</name>
</gene>
<dbReference type="CDD" id="cd00170">
    <property type="entry name" value="SEC14"/>
    <property type="match status" value="1"/>
</dbReference>
<keyword evidence="3" id="KW-1185">Reference proteome</keyword>
<dbReference type="InterPro" id="IPR036865">
    <property type="entry name" value="CRAL-TRIO_dom_sf"/>
</dbReference>
<organism evidence="2 3">
    <name type="scientific">Nesidiocoris tenuis</name>
    <dbReference type="NCBI Taxonomy" id="355587"/>
    <lineage>
        <taxon>Eukaryota</taxon>
        <taxon>Metazoa</taxon>
        <taxon>Ecdysozoa</taxon>
        <taxon>Arthropoda</taxon>
        <taxon>Hexapoda</taxon>
        <taxon>Insecta</taxon>
        <taxon>Pterygota</taxon>
        <taxon>Neoptera</taxon>
        <taxon>Paraneoptera</taxon>
        <taxon>Hemiptera</taxon>
        <taxon>Heteroptera</taxon>
        <taxon>Panheteroptera</taxon>
        <taxon>Cimicomorpha</taxon>
        <taxon>Miridae</taxon>
        <taxon>Dicyphina</taxon>
        <taxon>Nesidiocoris</taxon>
    </lineage>
</organism>
<dbReference type="PROSITE" id="PS50191">
    <property type="entry name" value="CRAL_TRIO"/>
    <property type="match status" value="1"/>
</dbReference>
<dbReference type="InterPro" id="IPR036273">
    <property type="entry name" value="CRAL/TRIO_N_dom_sf"/>
</dbReference>
<dbReference type="Gene3D" id="1.10.8.20">
    <property type="entry name" value="N-terminal domain of phosphatidylinositol transfer protein sec14p"/>
    <property type="match status" value="1"/>
</dbReference>
<name>A0A6H5GJN2_9HEMI</name>
<dbReference type="PANTHER" id="PTHR10174:SF220">
    <property type="entry name" value="LD41874P"/>
    <property type="match status" value="1"/>
</dbReference>
<dbReference type="Gene3D" id="1.20.5.1200">
    <property type="entry name" value="Alpha-tocopherol transfer"/>
    <property type="match status" value="1"/>
</dbReference>
<evidence type="ECO:0000313" key="2">
    <source>
        <dbReference type="EMBL" id="CAB0004184.1"/>
    </source>
</evidence>
<dbReference type="OrthoDB" id="75724at2759"/>
<sequence length="327" mass="37927">MASKMMLCGAKDFPTVKLDGFTLRLETDEVSSEAKEIARKELRETPEIVEASIKELKALLKEEEGLYCPLENDAWLVRFLRPTKYYPESALTLVKNYYSFKAKHKDIYDGLVPSREKNVFAHDVISVFPRRDQLGRRILTLYLGKKWKHNKVSLDEIYKGAVLFMEAAMIEPETQICGATVIFDMDGLSLAQTMQFTPPFAKRIVDWLQDSVPLRVKAIHIINQPYIFNMVFALFKPFLREKLRSRIHFHGTDRKSLHKFMDPSCLPKEYGGTLEISLPHANNWYSIMEHLEKEYESKYLTSINSIDSINSLFWLLVDFQISGNELN</sequence>
<dbReference type="Pfam" id="PF00650">
    <property type="entry name" value="CRAL_TRIO"/>
    <property type="match status" value="1"/>
</dbReference>
<dbReference type="InterPro" id="IPR001251">
    <property type="entry name" value="CRAL-TRIO_dom"/>
</dbReference>
<dbReference type="SUPFAM" id="SSF52087">
    <property type="entry name" value="CRAL/TRIO domain"/>
    <property type="match status" value="1"/>
</dbReference>
<feature type="domain" description="CRAL-TRIO" evidence="1">
    <location>
        <begin position="115"/>
        <end position="278"/>
    </location>
</feature>
<evidence type="ECO:0000259" key="1">
    <source>
        <dbReference type="PROSITE" id="PS50191"/>
    </source>
</evidence>
<dbReference type="SMART" id="SM00516">
    <property type="entry name" value="SEC14"/>
    <property type="match status" value="1"/>
</dbReference>
<accession>A0A6H5GJN2</accession>
<dbReference type="GO" id="GO:1902936">
    <property type="term" value="F:phosphatidylinositol bisphosphate binding"/>
    <property type="evidence" value="ECO:0007669"/>
    <property type="project" value="TreeGrafter"/>
</dbReference>
<dbReference type="InterPro" id="IPR011074">
    <property type="entry name" value="CRAL/TRIO_N_dom"/>
</dbReference>
<dbReference type="PANTHER" id="PTHR10174">
    <property type="entry name" value="ALPHA-TOCOPHEROL TRANSFER PROTEIN-RELATED"/>
    <property type="match status" value="1"/>
</dbReference>
<evidence type="ECO:0000313" key="3">
    <source>
        <dbReference type="Proteomes" id="UP000479000"/>
    </source>
</evidence>
<dbReference type="Proteomes" id="UP000479000">
    <property type="component" value="Unassembled WGS sequence"/>
</dbReference>
<dbReference type="Gene3D" id="3.40.525.10">
    <property type="entry name" value="CRAL-TRIO lipid binding domain"/>
    <property type="match status" value="1"/>
</dbReference>
<proteinExistence type="predicted"/>
<dbReference type="AlphaFoldDB" id="A0A6H5GJN2"/>
<protein>
    <recommendedName>
        <fullName evidence="1">CRAL-TRIO domain-containing protein</fullName>
    </recommendedName>
</protein>
<dbReference type="EMBL" id="CADCXU010014636">
    <property type="protein sequence ID" value="CAB0004184.1"/>
    <property type="molecule type" value="Genomic_DNA"/>
</dbReference>
<dbReference type="SUPFAM" id="SSF46938">
    <property type="entry name" value="CRAL/TRIO N-terminal domain"/>
    <property type="match status" value="1"/>
</dbReference>
<reference evidence="2 3" key="1">
    <citation type="submission" date="2020-02" db="EMBL/GenBank/DDBJ databases">
        <authorList>
            <person name="Ferguson B K."/>
        </authorList>
    </citation>
    <scope>NUCLEOTIDE SEQUENCE [LARGE SCALE GENOMIC DNA]</scope>
</reference>
<dbReference type="SMART" id="SM01100">
    <property type="entry name" value="CRAL_TRIO_N"/>
    <property type="match status" value="1"/>
</dbReference>
<dbReference type="GO" id="GO:0016020">
    <property type="term" value="C:membrane"/>
    <property type="evidence" value="ECO:0007669"/>
    <property type="project" value="TreeGrafter"/>
</dbReference>